<dbReference type="eggNOG" id="COG0671">
    <property type="taxonomic scope" value="Bacteria"/>
</dbReference>
<evidence type="ECO:0000313" key="4">
    <source>
        <dbReference type="Proteomes" id="UP000008220"/>
    </source>
</evidence>
<evidence type="ECO:0000259" key="2">
    <source>
        <dbReference type="SMART" id="SM00014"/>
    </source>
</evidence>
<dbReference type="SMART" id="SM00014">
    <property type="entry name" value="acidPPc"/>
    <property type="match status" value="1"/>
</dbReference>
<dbReference type="InterPro" id="IPR036938">
    <property type="entry name" value="PAP2/HPO_sf"/>
</dbReference>
<dbReference type="PANTHER" id="PTHR14969">
    <property type="entry name" value="SPHINGOSINE-1-PHOSPHATE PHOSPHOHYDROLASE"/>
    <property type="match status" value="1"/>
</dbReference>
<feature type="transmembrane region" description="Helical" evidence="1">
    <location>
        <begin position="164"/>
        <end position="183"/>
    </location>
</feature>
<name>A0PZ94_CLONN</name>
<dbReference type="PANTHER" id="PTHR14969:SF13">
    <property type="entry name" value="AT30094P"/>
    <property type="match status" value="1"/>
</dbReference>
<feature type="transmembrane region" description="Helical" evidence="1">
    <location>
        <begin position="195"/>
        <end position="213"/>
    </location>
</feature>
<feature type="transmembrane region" description="Helical" evidence="1">
    <location>
        <begin position="68"/>
        <end position="91"/>
    </location>
</feature>
<feature type="domain" description="Phosphatidic acid phosphatase type 2/haloperoxidase" evidence="2">
    <location>
        <begin position="97"/>
        <end position="210"/>
    </location>
</feature>
<keyword evidence="1" id="KW-0812">Transmembrane</keyword>
<dbReference type="KEGG" id="cno:NT01CX_1615"/>
<proteinExistence type="predicted"/>
<dbReference type="CDD" id="cd03392">
    <property type="entry name" value="PAP2_like_2"/>
    <property type="match status" value="1"/>
</dbReference>
<dbReference type="STRING" id="386415.NT01CX_1615"/>
<protein>
    <submittedName>
        <fullName evidence="3">PAP2 family protein, putative</fullName>
    </submittedName>
</protein>
<reference evidence="3 4" key="1">
    <citation type="journal article" date="2006" name="Nat. Biotechnol.">
        <title>The genome and transcriptomes of the anti-tumor agent Clostridium novyi-NT.</title>
        <authorList>
            <person name="Bettegowda C."/>
            <person name="Huang X."/>
            <person name="Lin J."/>
            <person name="Cheong I."/>
            <person name="Kohli M."/>
            <person name="Szabo S.A."/>
            <person name="Zhang X."/>
            <person name="Diaz L.A. Jr."/>
            <person name="Velculescu V.E."/>
            <person name="Parmigiani G."/>
            <person name="Kinzler K.W."/>
            <person name="Vogelstein B."/>
            <person name="Zhou S."/>
        </authorList>
    </citation>
    <scope>NUCLEOTIDE SEQUENCE [LARGE SCALE GENOMIC DNA]</scope>
    <source>
        <strain evidence="3 4">NT</strain>
    </source>
</reference>
<sequence length="226" mass="25296">MYISNSDNNNGGIKYYVYFLGLLSIGWISFFILKLRDSFVAGGGKFDNLAINYVSNIRNASLNKLVVIISRSGDTITAMIFTILVFFFFYIKKRKRDGYFYAITVLIIALISQGIKFIVKRPRPTGNWLVHIGGYSFPSGHSILSMTAALLIIYFILSTVKNKALAIIISVLVYIYGSLVGLSRVYVGVHYISDVVGGWTVSTVLVFISLLIYTNMNKNNSTKYIV</sequence>
<feature type="transmembrane region" description="Helical" evidence="1">
    <location>
        <begin position="98"/>
        <end position="119"/>
    </location>
</feature>
<dbReference type="AlphaFoldDB" id="A0PZ94"/>
<dbReference type="InterPro" id="IPR000326">
    <property type="entry name" value="PAP2/HPO"/>
</dbReference>
<dbReference type="RefSeq" id="WP_011721703.1">
    <property type="nucleotide sequence ID" value="NC_008593.1"/>
</dbReference>
<feature type="transmembrane region" description="Helical" evidence="1">
    <location>
        <begin position="15"/>
        <end position="33"/>
    </location>
</feature>
<dbReference type="EMBL" id="CP000382">
    <property type="protein sequence ID" value="ABK61624.1"/>
    <property type="molecule type" value="Genomic_DNA"/>
</dbReference>
<dbReference type="Pfam" id="PF01569">
    <property type="entry name" value="PAP2"/>
    <property type="match status" value="1"/>
</dbReference>
<accession>A0PZ94</accession>
<dbReference type="Gene3D" id="1.20.144.10">
    <property type="entry name" value="Phosphatidic acid phosphatase type 2/haloperoxidase"/>
    <property type="match status" value="2"/>
</dbReference>
<feature type="transmembrane region" description="Helical" evidence="1">
    <location>
        <begin position="139"/>
        <end position="157"/>
    </location>
</feature>
<gene>
    <name evidence="3" type="ordered locus">NT01CX_1615</name>
</gene>
<dbReference type="SUPFAM" id="SSF48317">
    <property type="entry name" value="Acid phosphatase/Vanadium-dependent haloperoxidase"/>
    <property type="match status" value="1"/>
</dbReference>
<keyword evidence="1" id="KW-0472">Membrane</keyword>
<dbReference type="HOGENOM" id="CLU_072573_3_3_9"/>
<dbReference type="PATRIC" id="fig|386415.7.peg.722"/>
<keyword evidence="1" id="KW-1133">Transmembrane helix</keyword>
<keyword evidence="4" id="KW-1185">Reference proteome</keyword>
<evidence type="ECO:0000313" key="3">
    <source>
        <dbReference type="EMBL" id="ABK61624.1"/>
    </source>
</evidence>
<evidence type="ECO:0000256" key="1">
    <source>
        <dbReference type="SAM" id="Phobius"/>
    </source>
</evidence>
<organism evidence="3 4">
    <name type="scientific">Clostridium novyi (strain NT)</name>
    <dbReference type="NCBI Taxonomy" id="386415"/>
    <lineage>
        <taxon>Bacteria</taxon>
        <taxon>Bacillati</taxon>
        <taxon>Bacillota</taxon>
        <taxon>Clostridia</taxon>
        <taxon>Eubacteriales</taxon>
        <taxon>Clostridiaceae</taxon>
        <taxon>Clostridium</taxon>
    </lineage>
</organism>
<dbReference type="Proteomes" id="UP000008220">
    <property type="component" value="Chromosome"/>
</dbReference>